<feature type="region of interest" description="Disordered" evidence="1">
    <location>
        <begin position="1"/>
        <end position="29"/>
    </location>
</feature>
<proteinExistence type="predicted"/>
<comment type="caution">
    <text evidence="2">The sequence shown here is derived from an EMBL/GenBank/DDBJ whole genome shotgun (WGS) entry which is preliminary data.</text>
</comment>
<feature type="compositionally biased region" description="Basic and acidic residues" evidence="1">
    <location>
        <begin position="48"/>
        <end position="63"/>
    </location>
</feature>
<sequence>MQGDHGSEAEELEAMPLCRTPKDPPLHVSAICPKKPKLLKNMPCMEARSPEADAPMRDEEMTKQKPGSR</sequence>
<gene>
    <name evidence="2" type="ORF">NDU88_002992</name>
</gene>
<feature type="region of interest" description="Disordered" evidence="1">
    <location>
        <begin position="47"/>
        <end position="69"/>
    </location>
</feature>
<dbReference type="AlphaFoldDB" id="A0AAV7W4X6"/>
<dbReference type="EMBL" id="JANPWB010000002">
    <property type="protein sequence ID" value="KAJ1207602.1"/>
    <property type="molecule type" value="Genomic_DNA"/>
</dbReference>
<organism evidence="2 3">
    <name type="scientific">Pleurodeles waltl</name>
    <name type="common">Iberian ribbed newt</name>
    <dbReference type="NCBI Taxonomy" id="8319"/>
    <lineage>
        <taxon>Eukaryota</taxon>
        <taxon>Metazoa</taxon>
        <taxon>Chordata</taxon>
        <taxon>Craniata</taxon>
        <taxon>Vertebrata</taxon>
        <taxon>Euteleostomi</taxon>
        <taxon>Amphibia</taxon>
        <taxon>Batrachia</taxon>
        <taxon>Caudata</taxon>
        <taxon>Salamandroidea</taxon>
        <taxon>Salamandridae</taxon>
        <taxon>Pleurodelinae</taxon>
        <taxon>Pleurodeles</taxon>
    </lineage>
</organism>
<evidence type="ECO:0000313" key="3">
    <source>
        <dbReference type="Proteomes" id="UP001066276"/>
    </source>
</evidence>
<evidence type="ECO:0000313" key="2">
    <source>
        <dbReference type="EMBL" id="KAJ1207602.1"/>
    </source>
</evidence>
<accession>A0AAV7W4X6</accession>
<keyword evidence="3" id="KW-1185">Reference proteome</keyword>
<dbReference type="Proteomes" id="UP001066276">
    <property type="component" value="Chromosome 1_2"/>
</dbReference>
<name>A0AAV7W4X6_PLEWA</name>
<protein>
    <submittedName>
        <fullName evidence="2">Uncharacterized protein</fullName>
    </submittedName>
</protein>
<evidence type="ECO:0000256" key="1">
    <source>
        <dbReference type="SAM" id="MobiDB-lite"/>
    </source>
</evidence>
<reference evidence="2" key="1">
    <citation type="journal article" date="2022" name="bioRxiv">
        <title>Sequencing and chromosome-scale assembly of the giantPleurodeles waltlgenome.</title>
        <authorList>
            <person name="Brown T."/>
            <person name="Elewa A."/>
            <person name="Iarovenko S."/>
            <person name="Subramanian E."/>
            <person name="Araus A.J."/>
            <person name="Petzold A."/>
            <person name="Susuki M."/>
            <person name="Suzuki K.-i.T."/>
            <person name="Hayashi T."/>
            <person name="Toyoda A."/>
            <person name="Oliveira C."/>
            <person name="Osipova E."/>
            <person name="Leigh N.D."/>
            <person name="Simon A."/>
            <person name="Yun M.H."/>
        </authorList>
    </citation>
    <scope>NUCLEOTIDE SEQUENCE</scope>
    <source>
        <strain evidence="2">20211129_DDA</strain>
        <tissue evidence="2">Liver</tissue>
    </source>
</reference>